<dbReference type="InterPro" id="IPR038086">
    <property type="entry name" value="DUF2789_sf"/>
</dbReference>
<reference evidence="8" key="1">
    <citation type="submission" date="2015-06" db="EMBL/GenBank/DDBJ databases">
        <authorList>
            <person name="Radhakrishnan Rajesh"/>
            <person name="Underwood Anthony"/>
            <person name="Al-Shahib Ali"/>
        </authorList>
    </citation>
    <scope>NUCLEOTIDE SEQUENCE [LARGE SCALE GENOMIC DNA]</scope>
    <source>
        <strain evidence="8">P19_London_7_VIM_2_05_10</strain>
    </source>
</reference>
<dbReference type="EMBL" id="WOAD01000034">
    <property type="protein sequence ID" value="MUI38727.1"/>
    <property type="molecule type" value="Genomic_DNA"/>
</dbReference>
<protein>
    <submittedName>
        <fullName evidence="6">DUF2789 domain-containing protein</fullName>
    </submittedName>
    <submittedName>
        <fullName evidence="3">DUF2789 family protein</fullName>
    </submittedName>
</protein>
<evidence type="ECO:0000313" key="8">
    <source>
        <dbReference type="Proteomes" id="UP000045039"/>
    </source>
</evidence>
<dbReference type="EMBL" id="KT454971">
    <property type="protein sequence ID" value="ALI59334.1"/>
    <property type="molecule type" value="Genomic_DNA"/>
</dbReference>
<dbReference type="EMBL" id="NFFZ01000002">
    <property type="protein sequence ID" value="OTI65326.1"/>
    <property type="molecule type" value="Genomic_DNA"/>
</dbReference>
<evidence type="ECO:0000313" key="11">
    <source>
        <dbReference type="Proteomes" id="UP000433532"/>
    </source>
</evidence>
<dbReference type="OMA" id="WNDAQRQ"/>
<accession>A0A1S1C164</accession>
<gene>
    <name evidence="5" type="ORF">CAZ10_06060</name>
    <name evidence="1" type="ORF">CCBH4851_00635</name>
    <name evidence="3" type="ORF">GNQ48_27350</name>
    <name evidence="4" type="ORF">GUL26_12370</name>
    <name evidence="6" type="ORF">IPC1295_01085</name>
    <name evidence="7" type="ORF">L4V69_15430</name>
    <name evidence="2" type="ORF">PAERUG_P19_London_7_VIM_2_05_10_03222</name>
</gene>
<dbReference type="EMBL" id="WXZT01000006">
    <property type="protein sequence ID" value="MZZ13042.1"/>
    <property type="molecule type" value="Genomic_DNA"/>
</dbReference>
<dbReference type="EMBL" id="CP136986">
    <property type="protein sequence ID" value="WOS80486.1"/>
    <property type="molecule type" value="Genomic_DNA"/>
</dbReference>
<dbReference type="Proteomes" id="UP000433532">
    <property type="component" value="Unassembled WGS sequence"/>
</dbReference>
<evidence type="ECO:0000313" key="1">
    <source>
        <dbReference type="EMBL" id="ALI59334.1"/>
    </source>
</evidence>
<dbReference type="AlphaFoldDB" id="A0A071KZB7"/>
<reference evidence="1" key="3">
    <citation type="submission" date="2015-08" db="EMBL/GenBank/DDBJ databases">
        <title>Pseudomonas aeruginosa strain CCBH4851 chromosome region.</title>
        <authorList>
            <person name="Silveira M.C."/>
            <person name="Carvalho-Assef A.P.D."/>
            <person name="Albano R.M."/>
        </authorList>
    </citation>
    <scope>NUCLEOTIDE SEQUENCE</scope>
    <source>
        <strain evidence="1">CCBH4851</strain>
    </source>
</reference>
<proteinExistence type="predicted"/>
<dbReference type="Proteomes" id="UP000644192">
    <property type="component" value="Unassembled WGS sequence"/>
</dbReference>
<dbReference type="Proteomes" id="UP000194857">
    <property type="component" value="Unassembled WGS sequence"/>
</dbReference>
<dbReference type="EMBL" id="CVVU01000203">
    <property type="protein sequence ID" value="CRP03517.1"/>
    <property type="molecule type" value="Genomic_DNA"/>
</dbReference>
<dbReference type="eggNOG" id="COG2040">
    <property type="taxonomic scope" value="Bacteria"/>
</dbReference>
<reference evidence="7" key="10">
    <citation type="submission" date="2023-10" db="EMBL/GenBank/DDBJ databases">
        <title>Pathogen: clinical or host-associated sample.</title>
        <authorList>
            <person name="Hergert J."/>
            <person name="Casey R."/>
            <person name="Wagner J."/>
            <person name="Young E.L."/>
            <person name="Oakeson K.F."/>
        </authorList>
    </citation>
    <scope>NUCLEOTIDE SEQUENCE</scope>
    <source>
        <strain evidence="7">2021CK-01020</strain>
    </source>
</reference>
<dbReference type="Proteomes" id="UP000045039">
    <property type="component" value="Unassembled WGS sequence"/>
</dbReference>
<dbReference type="Proteomes" id="UP000284767">
    <property type="component" value="Unassembled WGS sequence"/>
</dbReference>
<evidence type="ECO:0000313" key="6">
    <source>
        <dbReference type="EMBL" id="RPM23128.1"/>
    </source>
</evidence>
<evidence type="ECO:0000313" key="2">
    <source>
        <dbReference type="EMBL" id="CRP03517.1"/>
    </source>
</evidence>
<evidence type="ECO:0000313" key="5">
    <source>
        <dbReference type="EMBL" id="OTI65326.1"/>
    </source>
</evidence>
<evidence type="ECO:0000313" key="4">
    <source>
        <dbReference type="EMBL" id="MZZ13042.1"/>
    </source>
</evidence>
<dbReference type="Proteomes" id="UP001297540">
    <property type="component" value="Chromosome"/>
</dbReference>
<evidence type="ECO:0000313" key="9">
    <source>
        <dbReference type="Proteomes" id="UP000194857"/>
    </source>
</evidence>
<reference evidence="4" key="8">
    <citation type="submission" date="2020-01" db="EMBL/GenBank/DDBJ databases">
        <title>Bacteria Cultured from War Wounds Associated with the Conflict in Eastern Ukraine.</title>
        <authorList>
            <person name="Snesrud E."/>
            <person name="Galac M.R."/>
            <person name="Mc Gann P."/>
            <person name="Valentine K."/>
            <person name="Viacheslav K."/>
        </authorList>
    </citation>
    <scope>NUCLEOTIDE SEQUENCE</scope>
    <source>
        <strain evidence="4">VNMU148</strain>
    </source>
</reference>
<dbReference type="Gene3D" id="1.10.10.1130">
    <property type="entry name" value="Uncharacterised protein PF10982, DUF2789"/>
    <property type="match status" value="1"/>
</dbReference>
<reference evidence="5 9" key="4">
    <citation type="submission" date="2017-05" db="EMBL/GenBank/DDBJ databases">
        <authorList>
            <person name="Song R."/>
            <person name="Chenine A.L."/>
            <person name="Ruprecht R.M."/>
        </authorList>
    </citation>
    <scope>NUCLEOTIDE SEQUENCE [LARGE SCALE GENOMIC DNA]</scope>
    <source>
        <strain evidence="5 9">S567_C10_BS</strain>
    </source>
</reference>
<evidence type="ECO:0000313" key="10">
    <source>
        <dbReference type="Proteomes" id="UP000284767"/>
    </source>
</evidence>
<reference evidence="6 10" key="5">
    <citation type="submission" date="2017-08" db="EMBL/GenBank/DDBJ databases">
        <authorList>
            <person name="Feschi L."/>
            <person name="Jeukens J."/>
            <person name="Emond-Rheault J.-G."/>
            <person name="Kukavica-Ibrulj I."/>
            <person name="Boyle B."/>
            <person name="Levesque R.C."/>
        </authorList>
    </citation>
    <scope>NUCLEOTIDE SEQUENCE [LARGE SCALE GENOMIC DNA]</scope>
    <source>
        <strain evidence="6 10">PA-W36</strain>
    </source>
</reference>
<name>A0A071KZB7_PSEAI</name>
<dbReference type="Pfam" id="PF10982">
    <property type="entry name" value="DUF2789"/>
    <property type="match status" value="1"/>
</dbReference>
<reference evidence="7" key="9">
    <citation type="submission" date="2023-06" db="EMBL/GenBank/DDBJ databases">
        <authorList>
            <consortium name="Clinical and Environmental Microbiology Branch: Whole genome sequencing antimicrobial resistance pathogens in the healthcare setting"/>
        </authorList>
    </citation>
    <scope>NUCLEOTIDE SEQUENCE</scope>
    <source>
        <strain evidence="7">2021CK-01020</strain>
    </source>
</reference>
<accession>A0A071KZB7</accession>
<dbReference type="KEGG" id="paeb:NCGM1900_3667"/>
<evidence type="ECO:0000313" key="7">
    <source>
        <dbReference type="EMBL" id="WOS80486.1"/>
    </source>
</evidence>
<evidence type="ECO:0000313" key="3">
    <source>
        <dbReference type="EMBL" id="MUI38727.1"/>
    </source>
</evidence>
<sequence>MDTSPHTFSNLFRQLGLPAGRDDIVAFLARHHLEEGTALPDAPFWNPAQASFLREALAEDSDWAEQVDELALQLTR</sequence>
<dbReference type="EMBL" id="NSNE01000001">
    <property type="protein sequence ID" value="RPM23128.1"/>
    <property type="molecule type" value="Genomic_DNA"/>
</dbReference>
<reference evidence="2" key="2">
    <citation type="submission" date="2015-06" db="EMBL/GenBank/DDBJ databases">
        <authorList>
            <person name="Radhakrishnan R."/>
            <person name="Underwood A."/>
            <person name="Al-Shahib A."/>
        </authorList>
    </citation>
    <scope>NUCLEOTIDE SEQUENCE</scope>
    <source>
        <strain evidence="2">P19_London_7_VIM_2_05_10</strain>
    </source>
</reference>
<dbReference type="RefSeq" id="WP_003090806.1">
    <property type="nucleotide sequence ID" value="NZ_AP014622.1"/>
</dbReference>
<organism evidence="5 9">
    <name type="scientific">Pseudomonas aeruginosa</name>
    <dbReference type="NCBI Taxonomy" id="287"/>
    <lineage>
        <taxon>Bacteria</taxon>
        <taxon>Pseudomonadati</taxon>
        <taxon>Pseudomonadota</taxon>
        <taxon>Gammaproteobacteria</taxon>
        <taxon>Pseudomonadales</taxon>
        <taxon>Pseudomonadaceae</taxon>
        <taxon>Pseudomonas</taxon>
    </lineage>
</organism>
<reference evidence="3 11" key="7">
    <citation type="submission" date="2019-11" db="EMBL/GenBank/DDBJ databases">
        <title>Genomes of ocular Pseudomonas aeruginosa isolates.</title>
        <authorList>
            <person name="Khan M."/>
            <person name="Rice S.A."/>
            <person name="Willcox M.D.P."/>
            <person name="Stapleton F."/>
        </authorList>
    </citation>
    <scope>NUCLEOTIDE SEQUENCE [LARGE SCALE GENOMIC DNA]</scope>
    <source>
        <strain evidence="3 11">PA221</strain>
    </source>
</reference>
<reference evidence="6 10" key="6">
    <citation type="submission" date="2019-01" db="EMBL/GenBank/DDBJ databases">
        <title>The Pseudomonas aeruginosa pan-genome provides new insights on its population structure, horizontal gene transfer and pathogenicity.</title>
        <authorList>
            <person name="Freschi L."/>
            <person name="Vincent A.T."/>
            <person name="Jeukens J."/>
            <person name="Emond-Rheault J.-G."/>
            <person name="Kukavica-Ibrulj I."/>
            <person name="Dupont M.-J."/>
            <person name="Charette S.J."/>
            <person name="Boyle B."/>
            <person name="Levesque R.C."/>
        </authorList>
    </citation>
    <scope>NUCLEOTIDE SEQUENCE [LARGE SCALE GENOMIC DNA]</scope>
    <source>
        <strain evidence="6 10">PA-W36</strain>
    </source>
</reference>
<dbReference type="InterPro" id="IPR021250">
    <property type="entry name" value="DUF2789"/>
</dbReference>
<dbReference type="PATRIC" id="fig|287.1477.peg.2017"/>